<evidence type="ECO:0000313" key="4">
    <source>
        <dbReference type="Proteomes" id="UP001632038"/>
    </source>
</evidence>
<dbReference type="Pfam" id="PF01494">
    <property type="entry name" value="FAD_binding_3"/>
    <property type="match status" value="1"/>
</dbReference>
<evidence type="ECO:0000313" key="3">
    <source>
        <dbReference type="EMBL" id="KAL3642999.1"/>
    </source>
</evidence>
<gene>
    <name evidence="3" type="ORF">CASFOL_013814</name>
</gene>
<protein>
    <recommendedName>
        <fullName evidence="5">FAD-binding domain-containing protein</fullName>
    </recommendedName>
</protein>
<dbReference type="InterPro" id="IPR028348">
    <property type="entry name" value="FAD-binding_protein"/>
</dbReference>
<keyword evidence="4" id="KW-1185">Reference proteome</keyword>
<proteinExistence type="predicted"/>
<dbReference type="Pfam" id="PF21688">
    <property type="entry name" value="FAD-depend_C"/>
    <property type="match status" value="1"/>
</dbReference>
<feature type="domain" description="FAD-binding" evidence="1">
    <location>
        <begin position="225"/>
        <end position="263"/>
    </location>
</feature>
<reference evidence="4" key="1">
    <citation type="journal article" date="2024" name="IScience">
        <title>Strigolactones Initiate the Formation of Haustorium-like Structures in Castilleja.</title>
        <authorList>
            <person name="Buerger M."/>
            <person name="Peterson D."/>
            <person name="Chory J."/>
        </authorList>
    </citation>
    <scope>NUCLEOTIDE SEQUENCE [LARGE SCALE GENOMIC DNA]</scope>
</reference>
<dbReference type="PRINTS" id="PR00419">
    <property type="entry name" value="ADXRDTASE"/>
</dbReference>
<evidence type="ECO:0000259" key="1">
    <source>
        <dbReference type="Pfam" id="PF01494"/>
    </source>
</evidence>
<dbReference type="Gene3D" id="3.30.70.2700">
    <property type="match status" value="1"/>
</dbReference>
<evidence type="ECO:0000259" key="2">
    <source>
        <dbReference type="Pfam" id="PF21688"/>
    </source>
</evidence>
<dbReference type="Proteomes" id="UP001632038">
    <property type="component" value="Unassembled WGS sequence"/>
</dbReference>
<dbReference type="AlphaFoldDB" id="A0ABD3DQ01"/>
<comment type="caution">
    <text evidence="3">The sequence shown here is derived from an EMBL/GenBank/DDBJ whole genome shotgun (WGS) entry which is preliminary data.</text>
</comment>
<sequence>MSIISHNLTFSLNKFSFSRCNSEFSFPSSKQSPKFPQVLHLKCAQKAKRTGKLRYPSEKKKLKHQKKQTQTDGQKNLEGVWRIFKLGVLVHEDPGKDFSTVSEALLKEIAKVLEFPVPSMLPPEAFTVVRKSFDARKLQKEPKFVYTVDMDVDKLVSLEPRTSEFVSELEPKVGSLEFVHQNSVSGDLMSVIRCHGITGETASSGEVVDSDHSTGAYVSASIKPRVVVVGSGPSGLFASLVLAEAGADVTLVERGQAVEQRGRDIGALVVRRMLQLESNFCFGEGGAGTWSDGKLVTRIGRNNSSVLTVLKTLVYFGAPCSILVDGKPHLGTDRLIPLLRNFRGHLQELGVNIRFGTRVDDLVVKGERVVGVKISDSRGSYMSDCETLESDAVVLAVGHSARDTYQMLLSHNVDVVRKDFSVGLRIEHPQELINDIQYSGLASEVQSGRGKVPVADYQVAEYVNQKDTTKSLNVEPVSRSCYSFCMCPGGQVVLTSTDPSELCINGMSFSRRSSKWANAAIVVTVSSKDFDALNLNGPLAGVDFQRALERKAAVMGGGNFVVPVQTVTDFLNNRLSETPVPSSSYRLGVKAANLHELFPIEITKSLQSAISMFDKELPGFISSSALLHGVETRTSSPIQISRRNDTWESTSLRGLYPVGEGAGYAGGIVSAAVDGMNAGFAAARNLGLLNSSIDLVLGKAQSVGYVKY</sequence>
<evidence type="ECO:0008006" key="5">
    <source>
        <dbReference type="Google" id="ProtNLM"/>
    </source>
</evidence>
<dbReference type="InterPro" id="IPR002938">
    <property type="entry name" value="FAD-bd"/>
</dbReference>
<feature type="domain" description="FAD-dependent protein C-terminal" evidence="2">
    <location>
        <begin position="419"/>
        <end position="634"/>
    </location>
</feature>
<dbReference type="PANTHER" id="PTHR42842">
    <property type="entry name" value="FAD/NAD(P)-BINDING OXIDOREDUCTASE"/>
    <property type="match status" value="1"/>
</dbReference>
<name>A0ABD3DQ01_9LAMI</name>
<accession>A0ABD3DQ01</accession>
<organism evidence="3 4">
    <name type="scientific">Castilleja foliolosa</name>
    <dbReference type="NCBI Taxonomy" id="1961234"/>
    <lineage>
        <taxon>Eukaryota</taxon>
        <taxon>Viridiplantae</taxon>
        <taxon>Streptophyta</taxon>
        <taxon>Embryophyta</taxon>
        <taxon>Tracheophyta</taxon>
        <taxon>Spermatophyta</taxon>
        <taxon>Magnoliopsida</taxon>
        <taxon>eudicotyledons</taxon>
        <taxon>Gunneridae</taxon>
        <taxon>Pentapetalae</taxon>
        <taxon>asterids</taxon>
        <taxon>lamiids</taxon>
        <taxon>Lamiales</taxon>
        <taxon>Orobanchaceae</taxon>
        <taxon>Pedicularideae</taxon>
        <taxon>Castillejinae</taxon>
        <taxon>Castilleja</taxon>
    </lineage>
</organism>
<dbReference type="SUPFAM" id="SSF51905">
    <property type="entry name" value="FAD/NAD(P)-binding domain"/>
    <property type="match status" value="1"/>
</dbReference>
<dbReference type="EMBL" id="JAVIJP010000016">
    <property type="protein sequence ID" value="KAL3642999.1"/>
    <property type="molecule type" value="Genomic_DNA"/>
</dbReference>
<dbReference type="InterPro" id="IPR049516">
    <property type="entry name" value="FAD-depend_C"/>
</dbReference>
<dbReference type="PANTHER" id="PTHR42842:SF3">
    <property type="entry name" value="FAD_NAD(P)-BINDING OXIDOREDUCTASE FAMILY PROTEIN"/>
    <property type="match status" value="1"/>
</dbReference>
<dbReference type="InterPro" id="IPR036188">
    <property type="entry name" value="FAD/NAD-bd_sf"/>
</dbReference>
<dbReference type="Gene3D" id="3.50.50.60">
    <property type="entry name" value="FAD/NAD(P)-binding domain"/>
    <property type="match status" value="2"/>
</dbReference>